<dbReference type="eggNOG" id="COG1055">
    <property type="taxonomic scope" value="Bacteria"/>
</dbReference>
<evidence type="ECO:0000259" key="9">
    <source>
        <dbReference type="Pfam" id="PF03600"/>
    </source>
</evidence>
<dbReference type="PANTHER" id="PTHR43568:SF1">
    <property type="entry name" value="P PROTEIN"/>
    <property type="match status" value="1"/>
</dbReference>
<feature type="transmembrane region" description="Helical" evidence="8">
    <location>
        <begin position="277"/>
        <end position="297"/>
    </location>
</feature>
<protein>
    <submittedName>
        <fullName evidence="10">Citrate transporter</fullName>
    </submittedName>
</protein>
<feature type="transmembrane region" description="Helical" evidence="8">
    <location>
        <begin position="88"/>
        <end position="121"/>
    </location>
</feature>
<dbReference type="EMBL" id="ACIP02000001">
    <property type="protein sequence ID" value="EEP29497.1"/>
    <property type="molecule type" value="Genomic_DNA"/>
</dbReference>
<organism evidence="10 11">
    <name type="scientific">Shuttleworthella satelles DSM 14600</name>
    <dbReference type="NCBI Taxonomy" id="626523"/>
    <lineage>
        <taxon>Bacteria</taxon>
        <taxon>Bacillati</taxon>
        <taxon>Bacillota</taxon>
        <taxon>Clostridia</taxon>
        <taxon>Lachnospirales</taxon>
        <taxon>Lachnospiraceae</taxon>
        <taxon>Shuttleworthella</taxon>
    </lineage>
</organism>
<feature type="transmembrane region" description="Helical" evidence="8">
    <location>
        <begin position="312"/>
        <end position="330"/>
    </location>
</feature>
<proteinExistence type="inferred from homology"/>
<feature type="transmembrane region" description="Helical" evidence="8">
    <location>
        <begin position="133"/>
        <end position="157"/>
    </location>
</feature>
<evidence type="ECO:0000256" key="8">
    <source>
        <dbReference type="SAM" id="Phobius"/>
    </source>
</evidence>
<evidence type="ECO:0000256" key="7">
    <source>
        <dbReference type="ARBA" id="ARBA00023136"/>
    </source>
</evidence>
<accession>C4GA50</accession>
<comment type="subcellular location">
    <subcellularLocation>
        <location evidence="1">Cell membrane</location>
        <topology evidence="1">Multi-pass membrane protein</topology>
    </subcellularLocation>
</comment>
<evidence type="ECO:0000256" key="4">
    <source>
        <dbReference type="ARBA" id="ARBA00022475"/>
    </source>
</evidence>
<feature type="transmembrane region" description="Helical" evidence="8">
    <location>
        <begin position="239"/>
        <end position="256"/>
    </location>
</feature>
<evidence type="ECO:0000256" key="6">
    <source>
        <dbReference type="ARBA" id="ARBA00022989"/>
    </source>
</evidence>
<feature type="transmembrane region" description="Helical" evidence="8">
    <location>
        <begin position="177"/>
        <end position="194"/>
    </location>
</feature>
<keyword evidence="4" id="KW-1003">Cell membrane</keyword>
<reference evidence="10" key="1">
    <citation type="submission" date="2009-04" db="EMBL/GenBank/DDBJ databases">
        <authorList>
            <person name="Weinstock G."/>
            <person name="Sodergren E."/>
            <person name="Clifton S."/>
            <person name="Fulton L."/>
            <person name="Fulton B."/>
            <person name="Courtney L."/>
            <person name="Fronick C."/>
            <person name="Harrison M."/>
            <person name="Strong C."/>
            <person name="Farmer C."/>
            <person name="Delahaunty K."/>
            <person name="Markovic C."/>
            <person name="Hall O."/>
            <person name="Minx P."/>
            <person name="Tomlinson C."/>
            <person name="Mitreva M."/>
            <person name="Nelson J."/>
            <person name="Hou S."/>
            <person name="Wollam A."/>
            <person name="Pepin K.H."/>
            <person name="Johnson M."/>
            <person name="Bhonagiri V."/>
            <person name="Nash W.E."/>
            <person name="Warren W."/>
            <person name="Chinwalla A."/>
            <person name="Mardis E.R."/>
            <person name="Wilson R.K."/>
        </authorList>
    </citation>
    <scope>NUCLEOTIDE SEQUENCE [LARGE SCALE GENOMIC DNA]</scope>
    <source>
        <strain evidence="10">DSM 14600</strain>
    </source>
</reference>
<keyword evidence="6 8" id="KW-1133">Transmembrane helix</keyword>
<evidence type="ECO:0000256" key="1">
    <source>
        <dbReference type="ARBA" id="ARBA00004651"/>
    </source>
</evidence>
<dbReference type="AlphaFoldDB" id="C4GA50"/>
<name>C4GA50_9FIRM</name>
<evidence type="ECO:0000256" key="3">
    <source>
        <dbReference type="ARBA" id="ARBA00022448"/>
    </source>
</evidence>
<keyword evidence="3" id="KW-0813">Transport</keyword>
<dbReference type="PANTHER" id="PTHR43568">
    <property type="entry name" value="P PROTEIN"/>
    <property type="match status" value="1"/>
</dbReference>
<feature type="transmembrane region" description="Helical" evidence="8">
    <location>
        <begin position="214"/>
        <end position="233"/>
    </location>
</feature>
<dbReference type="HOGENOM" id="CLU_011920_4_0_9"/>
<comment type="similarity">
    <text evidence="2">Belongs to the CitM (TC 2.A.11) transporter family.</text>
</comment>
<dbReference type="InterPro" id="IPR051475">
    <property type="entry name" value="Diverse_Ion_Transporter"/>
</dbReference>
<dbReference type="GO" id="GO:0005886">
    <property type="term" value="C:plasma membrane"/>
    <property type="evidence" value="ECO:0007669"/>
    <property type="project" value="UniProtKB-SubCell"/>
</dbReference>
<sequence>MKILALVLFILMYIVMVARQKYRPHAAMAVAALYLVTGILPVGQVISSINWNVLMMISGTMILVDYFIASGMPLLMADLIMEKSKNVMWIIILMSLFAGLISAFIDNVATVLMVAPIGMAVCRKLKINPVPMIFSIAVSSNLQGAATLVGDTTSILLGSYANMDFLDFFFMQGRPGIFFAVELGALATIPIMRFEFRHLTQETLVTERTQVKSLWPSFLLLAMISLLIGASFIPGKPEISNGIICLGLAGLALLGDRVKTGEREGVRRALRSLDTETLFLLLGLFIVIAGVTQVGLIEDLTRLIAEVGGSHLFWLYSLVVWGSVLISAFVDNIPYVATMLPVLTGLATRLGISPYILYFGLLTGATLGGNLTPIGASANITAVGLLKKEGYETGFADFMKVGVPYTLAAVLAGYLYTWFVWAG</sequence>
<dbReference type="GO" id="GO:0015105">
    <property type="term" value="F:arsenite transmembrane transporter activity"/>
    <property type="evidence" value="ECO:0007669"/>
    <property type="project" value="InterPro"/>
</dbReference>
<dbReference type="Proteomes" id="UP000003494">
    <property type="component" value="Unassembled WGS sequence"/>
</dbReference>
<keyword evidence="7 8" id="KW-0472">Membrane</keyword>
<dbReference type="PRINTS" id="PR00758">
    <property type="entry name" value="ARSENICPUMP"/>
</dbReference>
<evidence type="ECO:0000256" key="2">
    <source>
        <dbReference type="ARBA" id="ARBA00009843"/>
    </source>
</evidence>
<dbReference type="RefSeq" id="WP_006905885.1">
    <property type="nucleotide sequence ID" value="NZ_GG665866.1"/>
</dbReference>
<evidence type="ECO:0000313" key="11">
    <source>
        <dbReference type="Proteomes" id="UP000003494"/>
    </source>
</evidence>
<feature type="domain" description="Citrate transporter-like" evidence="9">
    <location>
        <begin position="14"/>
        <end position="362"/>
    </location>
</feature>
<gene>
    <name evidence="10" type="ORF">GCWU000342_00863</name>
</gene>
<dbReference type="STRING" id="626523.GCWU000342_00863"/>
<evidence type="ECO:0000256" key="5">
    <source>
        <dbReference type="ARBA" id="ARBA00022692"/>
    </source>
</evidence>
<feature type="transmembrane region" description="Helical" evidence="8">
    <location>
        <begin position="27"/>
        <end position="46"/>
    </location>
</feature>
<dbReference type="InterPro" id="IPR004680">
    <property type="entry name" value="Cit_transptr-like_dom"/>
</dbReference>
<feature type="transmembrane region" description="Helical" evidence="8">
    <location>
        <begin position="398"/>
        <end position="421"/>
    </location>
</feature>
<keyword evidence="5 8" id="KW-0812">Transmembrane</keyword>
<dbReference type="InterPro" id="IPR000802">
    <property type="entry name" value="Arsenical_pump_ArsB"/>
</dbReference>
<keyword evidence="11" id="KW-1185">Reference proteome</keyword>
<evidence type="ECO:0000313" key="10">
    <source>
        <dbReference type="EMBL" id="EEP29497.1"/>
    </source>
</evidence>
<dbReference type="Pfam" id="PF03600">
    <property type="entry name" value="CitMHS"/>
    <property type="match status" value="1"/>
</dbReference>
<comment type="caution">
    <text evidence="10">The sequence shown here is derived from an EMBL/GenBank/DDBJ whole genome shotgun (WGS) entry which is preliminary data.</text>
</comment>
<feature type="transmembrane region" description="Helical" evidence="8">
    <location>
        <begin position="53"/>
        <end position="76"/>
    </location>
</feature>